<dbReference type="KEGG" id="boz:DBV39_05135"/>
<evidence type="ECO:0000313" key="2">
    <source>
        <dbReference type="EMBL" id="AWB35643.1"/>
    </source>
</evidence>
<dbReference type="Pfam" id="PF21006">
    <property type="entry name" value="NHase_beta_N"/>
    <property type="match status" value="1"/>
</dbReference>
<dbReference type="Gene3D" id="1.10.472.20">
    <property type="entry name" value="Nitrile hydratase, beta subunit"/>
    <property type="match status" value="1"/>
</dbReference>
<dbReference type="InterPro" id="IPR042262">
    <property type="entry name" value="CN_hydtase_beta_C"/>
</dbReference>
<keyword evidence="3" id="KW-1185">Reference proteome</keyword>
<dbReference type="InterPro" id="IPR008990">
    <property type="entry name" value="Elect_transpt_acc-like_dom_sf"/>
</dbReference>
<dbReference type="InterPro" id="IPR049054">
    <property type="entry name" value="CN_hydtase_beta-like_N"/>
</dbReference>
<reference evidence="2 3" key="1">
    <citation type="submission" date="2018-04" db="EMBL/GenBank/DDBJ databases">
        <title>Bordetella sp. HZ20 isolated from seawater.</title>
        <authorList>
            <person name="Sun C."/>
        </authorList>
    </citation>
    <scope>NUCLEOTIDE SEQUENCE [LARGE SCALE GENOMIC DNA]</scope>
    <source>
        <strain evidence="2 3">HZ20</strain>
    </source>
</reference>
<evidence type="ECO:0000313" key="3">
    <source>
        <dbReference type="Proteomes" id="UP000244571"/>
    </source>
</evidence>
<dbReference type="AlphaFoldDB" id="A0A2R4XPA3"/>
<evidence type="ECO:0000259" key="1">
    <source>
        <dbReference type="Pfam" id="PF21006"/>
    </source>
</evidence>
<feature type="domain" description="Nitrile hydratase beta subunit-like N-terminal" evidence="1">
    <location>
        <begin position="6"/>
        <end position="93"/>
    </location>
</feature>
<proteinExistence type="predicted"/>
<dbReference type="OrthoDB" id="9811616at2"/>
<dbReference type="SUPFAM" id="SSF50090">
    <property type="entry name" value="Electron transport accessory proteins"/>
    <property type="match status" value="1"/>
</dbReference>
<dbReference type="InterPro" id="IPR023808">
    <property type="entry name" value="Nitrile_Hydratase_acc_put"/>
</dbReference>
<name>A0A2R4XPA3_9BURK</name>
<accession>A0A2R4XPA3</accession>
<dbReference type="NCBIfam" id="TIGR03889">
    <property type="entry name" value="nitrile_acc"/>
    <property type="match status" value="1"/>
</dbReference>
<gene>
    <name evidence="2" type="ORF">DBV39_05135</name>
</gene>
<organism evidence="2 3">
    <name type="scientific">Orrella marina</name>
    <dbReference type="NCBI Taxonomy" id="2163011"/>
    <lineage>
        <taxon>Bacteria</taxon>
        <taxon>Pseudomonadati</taxon>
        <taxon>Pseudomonadota</taxon>
        <taxon>Betaproteobacteria</taxon>
        <taxon>Burkholderiales</taxon>
        <taxon>Alcaligenaceae</taxon>
        <taxon>Orrella</taxon>
    </lineage>
</organism>
<dbReference type="Proteomes" id="UP000244571">
    <property type="component" value="Chromosome"/>
</dbReference>
<protein>
    <submittedName>
        <fullName evidence="2">Nitrile hydratase accessory protein</fullName>
    </submittedName>
</protein>
<sequence length="105" mass="12009">MPLLKQDGPVFCEPWQAQAFAMTLALHDKGLFDWNRWAQTLGDVIAKAPEKGDPDQGNTYYWHWLAALERILSEHGYVTTQDLQSRQQAWREAAARTPHGHPIVL</sequence>
<dbReference type="EMBL" id="CP028901">
    <property type="protein sequence ID" value="AWB35643.1"/>
    <property type="molecule type" value="Genomic_DNA"/>
</dbReference>